<feature type="domain" description="HTH araC/xylS-type" evidence="4">
    <location>
        <begin position="248"/>
        <end position="346"/>
    </location>
</feature>
<gene>
    <name evidence="5" type="ORF">SM757_30320</name>
</gene>
<evidence type="ECO:0000259" key="4">
    <source>
        <dbReference type="PROSITE" id="PS01124"/>
    </source>
</evidence>
<protein>
    <submittedName>
        <fullName evidence="5">GlxA family transcriptional regulator</fullName>
    </submittedName>
</protein>
<dbReference type="InterPro" id="IPR018060">
    <property type="entry name" value="HTH_AraC"/>
</dbReference>
<feature type="region of interest" description="Disordered" evidence="3">
    <location>
        <begin position="1"/>
        <end position="27"/>
    </location>
</feature>
<dbReference type="PROSITE" id="PS01124">
    <property type="entry name" value="HTH_ARAC_FAMILY_2"/>
    <property type="match status" value="1"/>
</dbReference>
<dbReference type="Pfam" id="PF12833">
    <property type="entry name" value="HTH_18"/>
    <property type="match status" value="1"/>
</dbReference>
<dbReference type="Gene3D" id="1.10.10.60">
    <property type="entry name" value="Homeodomain-like"/>
    <property type="match status" value="2"/>
</dbReference>
<dbReference type="EMBL" id="JAXOJX010000086">
    <property type="protein sequence ID" value="MDZ5460881.1"/>
    <property type="molecule type" value="Genomic_DNA"/>
</dbReference>
<dbReference type="InterPro" id="IPR002818">
    <property type="entry name" value="DJ-1/PfpI"/>
</dbReference>
<dbReference type="Pfam" id="PF01965">
    <property type="entry name" value="DJ-1_PfpI"/>
    <property type="match status" value="1"/>
</dbReference>
<proteinExistence type="predicted"/>
<dbReference type="InterPro" id="IPR029062">
    <property type="entry name" value="Class_I_gatase-like"/>
</dbReference>
<evidence type="ECO:0000256" key="2">
    <source>
        <dbReference type="ARBA" id="ARBA00023163"/>
    </source>
</evidence>
<accession>A0ABU5IPQ2</accession>
<name>A0ABU5IPQ2_9BURK</name>
<dbReference type="RefSeq" id="WP_322468195.1">
    <property type="nucleotide sequence ID" value="NZ_JAXOJX010000086.1"/>
</dbReference>
<comment type="caution">
    <text evidence="5">The sequence shown here is derived from an EMBL/GenBank/DDBJ whole genome shotgun (WGS) entry which is preliminary data.</text>
</comment>
<keyword evidence="2" id="KW-0804">Transcription</keyword>
<dbReference type="SUPFAM" id="SSF52317">
    <property type="entry name" value="Class I glutamine amidotransferase-like"/>
    <property type="match status" value="1"/>
</dbReference>
<keyword evidence="6" id="KW-1185">Reference proteome</keyword>
<evidence type="ECO:0000313" key="5">
    <source>
        <dbReference type="EMBL" id="MDZ5460881.1"/>
    </source>
</evidence>
<keyword evidence="1" id="KW-0805">Transcription regulation</keyword>
<sequence>MADLRSTSSSAEAPGLRDGAAEGGNAPAGRPPLNVGFVLMPGFTMVAFSGFVDALRLAADEGDRSRPIHCRWSVLAEELRPVVASNGVELMPTARFGDPAAFDYIVVVGGLLQGTRRLAKATLEFLRLAASRAVPLVGLCTGSFVLARAGLLQDRRVCVSWFHHQDFIRDFPTLQAESHEMFVVDRDRLTCAGGTSVVHLAAWLIERHCGKAAASKALRIMLEEGALPARTPQPQPSFAERTDDPRVRQAIWLMEQSLSSPMPLSEVARNVNMSLRHLERRFREAIGLSPHDFSVRLRLRHAHWLTEHTRLQISQIALECGFSDGANFSRRFREVFGYPASALRRGRASAASGEPLGLLEAAYEPAAAEPAEAPA</sequence>
<dbReference type="Gene3D" id="3.40.50.880">
    <property type="match status" value="1"/>
</dbReference>
<evidence type="ECO:0000256" key="3">
    <source>
        <dbReference type="SAM" id="MobiDB-lite"/>
    </source>
</evidence>
<feature type="compositionally biased region" description="Polar residues" evidence="3">
    <location>
        <begin position="1"/>
        <end position="11"/>
    </location>
</feature>
<dbReference type="CDD" id="cd03136">
    <property type="entry name" value="GATase1_AraC_ArgR_like"/>
    <property type="match status" value="1"/>
</dbReference>
<dbReference type="SUPFAM" id="SSF46689">
    <property type="entry name" value="Homeodomain-like"/>
    <property type="match status" value="2"/>
</dbReference>
<evidence type="ECO:0000256" key="1">
    <source>
        <dbReference type="ARBA" id="ARBA00023015"/>
    </source>
</evidence>
<dbReference type="InterPro" id="IPR052158">
    <property type="entry name" value="INH-QAR"/>
</dbReference>
<dbReference type="Proteomes" id="UP001293718">
    <property type="component" value="Unassembled WGS sequence"/>
</dbReference>
<reference evidence="5 6" key="1">
    <citation type="submission" date="2023-11" db="EMBL/GenBank/DDBJ databases">
        <title>Draft genome of Azohydromonas lata strain H1 (DSM1123), a polyhydroxyalkanoate producer.</title>
        <authorList>
            <person name="Traversa D."/>
            <person name="D'Addabbo P."/>
            <person name="Pazzani C."/>
            <person name="Manzari C."/>
            <person name="Chiara M."/>
            <person name="Scrascia M."/>
        </authorList>
    </citation>
    <scope>NUCLEOTIDE SEQUENCE [LARGE SCALE GENOMIC DNA]</scope>
    <source>
        <strain evidence="5 6">H1</strain>
    </source>
</reference>
<dbReference type="InterPro" id="IPR009057">
    <property type="entry name" value="Homeodomain-like_sf"/>
</dbReference>
<evidence type="ECO:0000313" key="6">
    <source>
        <dbReference type="Proteomes" id="UP001293718"/>
    </source>
</evidence>
<organism evidence="5 6">
    <name type="scientific">Azohydromonas lata</name>
    <dbReference type="NCBI Taxonomy" id="45677"/>
    <lineage>
        <taxon>Bacteria</taxon>
        <taxon>Pseudomonadati</taxon>
        <taxon>Pseudomonadota</taxon>
        <taxon>Betaproteobacteria</taxon>
        <taxon>Burkholderiales</taxon>
        <taxon>Sphaerotilaceae</taxon>
        <taxon>Azohydromonas</taxon>
    </lineage>
</organism>
<dbReference type="SMART" id="SM00342">
    <property type="entry name" value="HTH_ARAC"/>
    <property type="match status" value="1"/>
</dbReference>
<dbReference type="PANTHER" id="PTHR43130">
    <property type="entry name" value="ARAC-FAMILY TRANSCRIPTIONAL REGULATOR"/>
    <property type="match status" value="1"/>
</dbReference>
<dbReference type="PANTHER" id="PTHR43130:SF3">
    <property type="entry name" value="HTH-TYPE TRANSCRIPTIONAL REGULATOR RV1931C"/>
    <property type="match status" value="1"/>
</dbReference>